<dbReference type="InterPro" id="IPR002401">
    <property type="entry name" value="Cyt_P450_E_grp-I"/>
</dbReference>
<keyword evidence="10" id="KW-0408">Iron</keyword>
<comment type="similarity">
    <text evidence="4">Belongs to the cytochrome P450 family.</text>
</comment>
<evidence type="ECO:0000256" key="4">
    <source>
        <dbReference type="ARBA" id="ARBA00010617"/>
    </source>
</evidence>
<evidence type="ECO:0000256" key="7">
    <source>
        <dbReference type="ARBA" id="ARBA00022723"/>
    </source>
</evidence>
<dbReference type="SUPFAM" id="SSF48264">
    <property type="entry name" value="Cytochrome P450"/>
    <property type="match status" value="1"/>
</dbReference>
<evidence type="ECO:0000313" key="14">
    <source>
        <dbReference type="Proteomes" id="UP000186601"/>
    </source>
</evidence>
<keyword evidence="5" id="KW-0349">Heme</keyword>
<comment type="cofactor">
    <cofactor evidence="1">
        <name>heme</name>
        <dbReference type="ChEBI" id="CHEBI:30413"/>
    </cofactor>
</comment>
<dbReference type="GO" id="GO:0005506">
    <property type="term" value="F:iron ion binding"/>
    <property type="evidence" value="ECO:0007669"/>
    <property type="project" value="InterPro"/>
</dbReference>
<dbReference type="GO" id="GO:0020037">
    <property type="term" value="F:heme binding"/>
    <property type="evidence" value="ECO:0007669"/>
    <property type="project" value="InterPro"/>
</dbReference>
<keyword evidence="12" id="KW-0472">Membrane</keyword>
<evidence type="ECO:0000256" key="10">
    <source>
        <dbReference type="ARBA" id="ARBA00023004"/>
    </source>
</evidence>
<comment type="caution">
    <text evidence="13">The sequence shown here is derived from an EMBL/GenBank/DDBJ whole genome shotgun (WGS) entry which is preliminary data.</text>
</comment>
<dbReference type="AlphaFoldDB" id="A0A2R6NRC4"/>
<sequence length="305" mass="34812">MPPGPPGLPLLGNVFELPSKEMWKTFNEWNKRYDRRSAIYADRPRFVMANEVLCGGINLGFMTYGNLWRKYRRALHEIFNIHAVSSFVPMQSRESMLLISTILDDPANWEHHIQRFSASAVLRATYGWSLFGSSSDRDQTLQKIISLNGTLSKAAVPSNYLVNIFPALIYVPRWFPGAEWKRKGLEAHKTFDNLFMGLVDDVCVRVTTSTLCAMVLAMTLYPDVLRLAHDELDSVVGRDRAPTFEDKPNLPYIDAIVKEVLRWRPVIPLGIPRRCTQDDWYHGYRIPKGALMTSFSSVSDLNPCL</sequence>
<evidence type="ECO:0000313" key="13">
    <source>
        <dbReference type="EMBL" id="PSR75210.1"/>
    </source>
</evidence>
<dbReference type="InterPro" id="IPR050364">
    <property type="entry name" value="Cytochrome_P450_fung"/>
</dbReference>
<protein>
    <recommendedName>
        <fullName evidence="15">Cytochrome P450</fullName>
    </recommendedName>
</protein>
<keyword evidence="6" id="KW-0812">Transmembrane</keyword>
<dbReference type="PANTHER" id="PTHR46300">
    <property type="entry name" value="P450, PUTATIVE (EUROFUNG)-RELATED-RELATED"/>
    <property type="match status" value="1"/>
</dbReference>
<evidence type="ECO:0000256" key="6">
    <source>
        <dbReference type="ARBA" id="ARBA00022692"/>
    </source>
</evidence>
<evidence type="ECO:0000256" key="12">
    <source>
        <dbReference type="ARBA" id="ARBA00023136"/>
    </source>
</evidence>
<keyword evidence="7" id="KW-0479">Metal-binding</keyword>
<evidence type="ECO:0000256" key="2">
    <source>
        <dbReference type="ARBA" id="ARBA00004370"/>
    </source>
</evidence>
<evidence type="ECO:0000256" key="11">
    <source>
        <dbReference type="ARBA" id="ARBA00023033"/>
    </source>
</evidence>
<dbReference type="Gene3D" id="1.10.630.10">
    <property type="entry name" value="Cytochrome P450"/>
    <property type="match status" value="2"/>
</dbReference>
<dbReference type="InterPro" id="IPR001128">
    <property type="entry name" value="Cyt_P450"/>
</dbReference>
<comment type="pathway">
    <text evidence="3">Secondary metabolite biosynthesis.</text>
</comment>
<evidence type="ECO:0008006" key="15">
    <source>
        <dbReference type="Google" id="ProtNLM"/>
    </source>
</evidence>
<evidence type="ECO:0000256" key="9">
    <source>
        <dbReference type="ARBA" id="ARBA00023002"/>
    </source>
</evidence>
<dbReference type="OrthoDB" id="2789670at2759"/>
<dbReference type="Pfam" id="PF00067">
    <property type="entry name" value="p450"/>
    <property type="match status" value="1"/>
</dbReference>
<evidence type="ECO:0000256" key="5">
    <source>
        <dbReference type="ARBA" id="ARBA00022617"/>
    </source>
</evidence>
<keyword evidence="9" id="KW-0560">Oxidoreductase</keyword>
<evidence type="ECO:0000256" key="1">
    <source>
        <dbReference type="ARBA" id="ARBA00001971"/>
    </source>
</evidence>
<accession>A0A2R6NRC4</accession>
<dbReference type="GO" id="GO:0016020">
    <property type="term" value="C:membrane"/>
    <property type="evidence" value="ECO:0007669"/>
    <property type="project" value="UniProtKB-SubCell"/>
</dbReference>
<dbReference type="PRINTS" id="PR00463">
    <property type="entry name" value="EP450I"/>
</dbReference>
<dbReference type="Proteomes" id="UP000186601">
    <property type="component" value="Unassembled WGS sequence"/>
</dbReference>
<evidence type="ECO:0000256" key="8">
    <source>
        <dbReference type="ARBA" id="ARBA00022989"/>
    </source>
</evidence>
<comment type="subcellular location">
    <subcellularLocation>
        <location evidence="2">Membrane</location>
    </subcellularLocation>
</comment>
<dbReference type="STRING" id="98765.A0A2R6NRC4"/>
<keyword evidence="14" id="KW-1185">Reference proteome</keyword>
<dbReference type="EMBL" id="MLYV02000917">
    <property type="protein sequence ID" value="PSR75210.1"/>
    <property type="molecule type" value="Genomic_DNA"/>
</dbReference>
<gene>
    <name evidence="13" type="ORF">PHLCEN_2v9251</name>
</gene>
<dbReference type="GO" id="GO:0004497">
    <property type="term" value="F:monooxygenase activity"/>
    <property type="evidence" value="ECO:0007669"/>
    <property type="project" value="UniProtKB-KW"/>
</dbReference>
<reference evidence="13 14" key="1">
    <citation type="submission" date="2018-02" db="EMBL/GenBank/DDBJ databases">
        <title>Genome sequence of the basidiomycete white-rot fungus Phlebia centrifuga.</title>
        <authorList>
            <person name="Granchi Z."/>
            <person name="Peng M."/>
            <person name="de Vries R.P."/>
            <person name="Hilden K."/>
            <person name="Makela M.R."/>
            <person name="Grigoriev I."/>
            <person name="Riley R."/>
        </authorList>
    </citation>
    <scope>NUCLEOTIDE SEQUENCE [LARGE SCALE GENOMIC DNA]</scope>
    <source>
        <strain evidence="13 14">FBCC195</strain>
    </source>
</reference>
<proteinExistence type="inferred from homology"/>
<keyword evidence="11" id="KW-0503">Monooxygenase</keyword>
<evidence type="ECO:0000256" key="3">
    <source>
        <dbReference type="ARBA" id="ARBA00005179"/>
    </source>
</evidence>
<organism evidence="13 14">
    <name type="scientific">Hermanssonia centrifuga</name>
    <dbReference type="NCBI Taxonomy" id="98765"/>
    <lineage>
        <taxon>Eukaryota</taxon>
        <taxon>Fungi</taxon>
        <taxon>Dikarya</taxon>
        <taxon>Basidiomycota</taxon>
        <taxon>Agaricomycotina</taxon>
        <taxon>Agaricomycetes</taxon>
        <taxon>Polyporales</taxon>
        <taxon>Meruliaceae</taxon>
        <taxon>Hermanssonia</taxon>
    </lineage>
</organism>
<keyword evidence="8" id="KW-1133">Transmembrane helix</keyword>
<dbReference type="GO" id="GO:0016705">
    <property type="term" value="F:oxidoreductase activity, acting on paired donors, with incorporation or reduction of molecular oxygen"/>
    <property type="evidence" value="ECO:0007669"/>
    <property type="project" value="InterPro"/>
</dbReference>
<dbReference type="InterPro" id="IPR036396">
    <property type="entry name" value="Cyt_P450_sf"/>
</dbReference>
<name>A0A2R6NRC4_9APHY</name>